<accession>A0ABU2F186</accession>
<organism evidence="1 2">
    <name type="scientific">Haloarcula argentinensis</name>
    <dbReference type="NCBI Taxonomy" id="43776"/>
    <lineage>
        <taxon>Archaea</taxon>
        <taxon>Methanobacteriati</taxon>
        <taxon>Methanobacteriota</taxon>
        <taxon>Stenosarchaea group</taxon>
        <taxon>Halobacteria</taxon>
        <taxon>Halobacteriales</taxon>
        <taxon>Haloarculaceae</taxon>
        <taxon>Haloarcula</taxon>
    </lineage>
</organism>
<dbReference type="Proteomes" id="UP001248536">
    <property type="component" value="Unassembled WGS sequence"/>
</dbReference>
<evidence type="ECO:0000313" key="2">
    <source>
        <dbReference type="Proteomes" id="UP001248536"/>
    </source>
</evidence>
<proteinExistence type="predicted"/>
<keyword evidence="2" id="KW-1185">Reference proteome</keyword>
<evidence type="ECO:0008006" key="3">
    <source>
        <dbReference type="Google" id="ProtNLM"/>
    </source>
</evidence>
<evidence type="ECO:0000313" key="1">
    <source>
        <dbReference type="EMBL" id="MDS0254251.1"/>
    </source>
</evidence>
<name>A0ABU2F186_HALAR</name>
<comment type="caution">
    <text evidence="1">The sequence shown here is derived from an EMBL/GenBank/DDBJ whole genome shotgun (WGS) entry which is preliminary data.</text>
</comment>
<dbReference type="PROSITE" id="PS51257">
    <property type="entry name" value="PROKAR_LIPOPROTEIN"/>
    <property type="match status" value="1"/>
</dbReference>
<reference evidence="1 2" key="1">
    <citation type="submission" date="2022-06" db="EMBL/GenBank/DDBJ databases">
        <title>Haloarcula sp. a new haloarchaeum isolate from saline soil.</title>
        <authorList>
            <person name="Strakova D."/>
            <person name="Galisteo C."/>
            <person name="Sanchez-Porro C."/>
            <person name="Ventosa A."/>
        </authorList>
    </citation>
    <scope>NUCLEOTIDE SEQUENCE [LARGE SCALE GENOMIC DNA]</scope>
    <source>
        <strain evidence="1 2">JCM 15760</strain>
    </source>
</reference>
<dbReference type="EMBL" id="JAMQCP010000002">
    <property type="protein sequence ID" value="MDS0254251.1"/>
    <property type="molecule type" value="Genomic_DNA"/>
</dbReference>
<sequence length="148" mass="16339">MQRRKFIRAVSAGSAVVIAGCAGESEPDVVLEYNIKADQAPEEIPEDIRKSRKEGGRLEEGSKWVVVTLDVAEGTLDMQDVWFRSRIETDERFYDLAHASDGLSSGIQSRGEIKQGGSGVALYQIPTGTGSYSWNLEEMRQDVEANEN</sequence>
<gene>
    <name evidence="1" type="ORF">NC662_11075</name>
</gene>
<dbReference type="RefSeq" id="WP_005537732.1">
    <property type="nucleotide sequence ID" value="NZ_BAABDY010000004.1"/>
</dbReference>
<protein>
    <recommendedName>
        <fullName evidence="3">DUF4352 domain-containing protein</fullName>
    </recommendedName>
</protein>